<dbReference type="GO" id="GO:0051537">
    <property type="term" value="F:2 iron, 2 sulfur cluster binding"/>
    <property type="evidence" value="ECO:0007669"/>
    <property type="project" value="UniProtKB-KW"/>
</dbReference>
<dbReference type="SUPFAM" id="SSF51971">
    <property type="entry name" value="Nucleotide-binding domain"/>
    <property type="match status" value="1"/>
</dbReference>
<dbReference type="GO" id="GO:0016705">
    <property type="term" value="F:oxidoreductase activity, acting on paired donors, with incorporation or reduction of molecular oxygen"/>
    <property type="evidence" value="ECO:0007669"/>
    <property type="project" value="UniProtKB-ARBA"/>
</dbReference>
<evidence type="ECO:0000256" key="4">
    <source>
        <dbReference type="ARBA" id="ARBA00023014"/>
    </source>
</evidence>
<dbReference type="InterPro" id="IPR005805">
    <property type="entry name" value="Rieske_Fe-S_prot_C"/>
</dbReference>
<dbReference type="Pfam" id="PF00355">
    <property type="entry name" value="Rieske"/>
    <property type="match status" value="1"/>
</dbReference>
<dbReference type="CDD" id="cd03477">
    <property type="entry name" value="Rieske_YhfW_C"/>
    <property type="match status" value="1"/>
</dbReference>
<name>A0A9D1PLZ6_9BACI</name>
<dbReference type="AlphaFoldDB" id="A0A9D1PLZ6"/>
<evidence type="ECO:0000313" key="8">
    <source>
        <dbReference type="Proteomes" id="UP000823937"/>
    </source>
</evidence>
<sequence>METDVCVVGAGITGITTAYLLAKEGLSVVLVEANDVLHGTTGHTSAKVTAQHGLIYNKLLKSIGKNEARLYYEANKNAVKWMRKIVEEENINCEWRDETAYLYAMTEKGEKDIEDEYAAYEQLHIKGELTTDIPISLPIKNALKLSGQGQFHPVKYCLHLLKAFEKLGGKIFQQVTAVNITSGVRAVLQTKNEKEIGAKYIVCATHYPFYEGLGMYAMRMYAERSYVVAATLKEKYAGGMYINAEKPARSIRQTTIDGKQAILLIGDEHRTGEAEDTSAHYRHLHTFGMEHFHLEKEVAKWSAQDLTTLDEIPYVGSITPNEENILIATGFRKWGMTNGTAAAHLIKDIVLGKENRFRSLYQPSRFHATASVKNFLKQNVNVVGHLLKGKLEVLSSDIEHLELDQATVIREGMDRKGVYKDPSGKVHIVDTTCTHIGCEVAWNDAEKSWDCPCHGSRFTYTGEVLEGPAEKPLQTYDYKMIDNITSDDSGY</sequence>
<evidence type="ECO:0000256" key="3">
    <source>
        <dbReference type="ARBA" id="ARBA00023004"/>
    </source>
</evidence>
<dbReference type="FunFam" id="2.102.10.10:FF:000014">
    <property type="entry name" value="Oxidoreductase, FAD dependent"/>
    <property type="match status" value="1"/>
</dbReference>
<reference evidence="7" key="1">
    <citation type="journal article" date="2021" name="PeerJ">
        <title>Extensive microbial diversity within the chicken gut microbiome revealed by metagenomics and culture.</title>
        <authorList>
            <person name="Gilroy R."/>
            <person name="Ravi A."/>
            <person name="Getino M."/>
            <person name="Pursley I."/>
            <person name="Horton D.L."/>
            <person name="Alikhan N.F."/>
            <person name="Baker D."/>
            <person name="Gharbi K."/>
            <person name="Hall N."/>
            <person name="Watson M."/>
            <person name="Adriaenssens E.M."/>
            <person name="Foster-Nyarko E."/>
            <person name="Jarju S."/>
            <person name="Secka A."/>
            <person name="Antonio M."/>
            <person name="Oren A."/>
            <person name="Chaudhuri R.R."/>
            <person name="La Ragione R."/>
            <person name="Hildebrand F."/>
            <person name="Pallen M.J."/>
        </authorList>
    </citation>
    <scope>NUCLEOTIDE SEQUENCE</scope>
    <source>
        <strain evidence="7">CHK169-2315</strain>
    </source>
</reference>
<dbReference type="InterPro" id="IPR017941">
    <property type="entry name" value="Rieske_2Fe-2S"/>
</dbReference>
<proteinExistence type="predicted"/>
<protein>
    <submittedName>
        <fullName evidence="7">FAD-dependent oxidoreductase</fullName>
    </submittedName>
</protein>
<accession>A0A9D1PLZ6</accession>
<reference evidence="7" key="2">
    <citation type="submission" date="2021-04" db="EMBL/GenBank/DDBJ databases">
        <authorList>
            <person name="Gilroy R."/>
        </authorList>
    </citation>
    <scope>NUCLEOTIDE SEQUENCE</scope>
    <source>
        <strain evidence="7">CHK169-2315</strain>
    </source>
</reference>
<keyword evidence="1" id="KW-0001">2Fe-2S</keyword>
<keyword evidence="3" id="KW-0408">Iron</keyword>
<dbReference type="PANTHER" id="PTHR13847:SF274">
    <property type="entry name" value="RIESKE 2FE-2S IRON-SULFUR PROTEIN YHFW-RELATED"/>
    <property type="match status" value="1"/>
</dbReference>
<evidence type="ECO:0000256" key="2">
    <source>
        <dbReference type="ARBA" id="ARBA00022723"/>
    </source>
</evidence>
<organism evidence="7 8">
    <name type="scientific">Candidatus Pseudogracilibacillus intestinigallinarum</name>
    <dbReference type="NCBI Taxonomy" id="2838742"/>
    <lineage>
        <taxon>Bacteria</taxon>
        <taxon>Bacillati</taxon>
        <taxon>Bacillota</taxon>
        <taxon>Bacilli</taxon>
        <taxon>Bacillales</taxon>
        <taxon>Bacillaceae</taxon>
        <taxon>Pseudogracilibacillus</taxon>
    </lineage>
</organism>
<dbReference type="Gene3D" id="3.30.9.10">
    <property type="entry name" value="D-Amino Acid Oxidase, subunit A, domain 2"/>
    <property type="match status" value="1"/>
</dbReference>
<dbReference type="Proteomes" id="UP000823937">
    <property type="component" value="Unassembled WGS sequence"/>
</dbReference>
<feature type="domain" description="Rieske" evidence="6">
    <location>
        <begin position="390"/>
        <end position="487"/>
    </location>
</feature>
<dbReference type="GO" id="GO:0004497">
    <property type="term" value="F:monooxygenase activity"/>
    <property type="evidence" value="ECO:0007669"/>
    <property type="project" value="UniProtKB-ARBA"/>
</dbReference>
<keyword evidence="2" id="KW-0479">Metal-binding</keyword>
<comment type="caution">
    <text evidence="7">The sequence shown here is derived from an EMBL/GenBank/DDBJ whole genome shotgun (WGS) entry which is preliminary data.</text>
</comment>
<dbReference type="InterPro" id="IPR036188">
    <property type="entry name" value="FAD/NAD-bd_sf"/>
</dbReference>
<dbReference type="GO" id="GO:0005737">
    <property type="term" value="C:cytoplasm"/>
    <property type="evidence" value="ECO:0007669"/>
    <property type="project" value="TreeGrafter"/>
</dbReference>
<evidence type="ECO:0000256" key="5">
    <source>
        <dbReference type="ARBA" id="ARBA00023157"/>
    </source>
</evidence>
<evidence type="ECO:0000259" key="6">
    <source>
        <dbReference type="PROSITE" id="PS51296"/>
    </source>
</evidence>
<keyword evidence="5" id="KW-1015">Disulfide bond</keyword>
<dbReference type="InterPro" id="IPR036922">
    <property type="entry name" value="Rieske_2Fe-2S_sf"/>
</dbReference>
<dbReference type="PRINTS" id="PR00162">
    <property type="entry name" value="RIESKE"/>
</dbReference>
<dbReference type="PANTHER" id="PTHR13847">
    <property type="entry name" value="SARCOSINE DEHYDROGENASE-RELATED"/>
    <property type="match status" value="1"/>
</dbReference>
<dbReference type="Pfam" id="PF01266">
    <property type="entry name" value="DAO"/>
    <property type="match status" value="1"/>
</dbReference>
<dbReference type="EMBL" id="DXHX01000028">
    <property type="protein sequence ID" value="HIV73849.1"/>
    <property type="molecule type" value="Genomic_DNA"/>
</dbReference>
<dbReference type="PROSITE" id="PS51296">
    <property type="entry name" value="RIESKE"/>
    <property type="match status" value="1"/>
</dbReference>
<evidence type="ECO:0000313" key="7">
    <source>
        <dbReference type="EMBL" id="HIV73849.1"/>
    </source>
</evidence>
<evidence type="ECO:0000256" key="1">
    <source>
        <dbReference type="ARBA" id="ARBA00022714"/>
    </source>
</evidence>
<gene>
    <name evidence="7" type="ORF">H9895_02070</name>
</gene>
<dbReference type="GO" id="GO:0016020">
    <property type="term" value="C:membrane"/>
    <property type="evidence" value="ECO:0007669"/>
    <property type="project" value="InterPro"/>
</dbReference>
<dbReference type="GO" id="GO:0046872">
    <property type="term" value="F:metal ion binding"/>
    <property type="evidence" value="ECO:0007669"/>
    <property type="project" value="UniProtKB-KW"/>
</dbReference>
<dbReference type="Gene3D" id="2.102.10.10">
    <property type="entry name" value="Rieske [2Fe-2S] iron-sulphur domain"/>
    <property type="match status" value="1"/>
</dbReference>
<keyword evidence="4" id="KW-0411">Iron-sulfur</keyword>
<dbReference type="InterPro" id="IPR038010">
    <property type="entry name" value="YhfW_C"/>
</dbReference>
<dbReference type="SUPFAM" id="SSF50022">
    <property type="entry name" value="ISP domain"/>
    <property type="match status" value="1"/>
</dbReference>
<dbReference type="InterPro" id="IPR006076">
    <property type="entry name" value="FAD-dep_OxRdtase"/>
</dbReference>
<dbReference type="Gene3D" id="3.50.50.60">
    <property type="entry name" value="FAD/NAD(P)-binding domain"/>
    <property type="match status" value="1"/>
</dbReference>